<dbReference type="Gene3D" id="1.10.357.10">
    <property type="entry name" value="Tetracycline Repressor, domain 2"/>
    <property type="match status" value="1"/>
</dbReference>
<dbReference type="PROSITE" id="PS50949">
    <property type="entry name" value="HTH_GNTR"/>
    <property type="match status" value="1"/>
</dbReference>
<protein>
    <submittedName>
        <fullName evidence="9">Transcriptional regulator, GntR family / Transcriptional regulator, TetR family</fullName>
    </submittedName>
</protein>
<dbReference type="SMART" id="SM00345">
    <property type="entry name" value="HTH_GNTR"/>
    <property type="match status" value="1"/>
</dbReference>
<proteinExistence type="predicted"/>
<dbReference type="Pfam" id="PF02909">
    <property type="entry name" value="TetR_C_1"/>
    <property type="match status" value="1"/>
</dbReference>
<keyword evidence="3" id="KW-0805">Transcription regulation</keyword>
<feature type="domain" description="HTH gntR-type" evidence="7">
    <location>
        <begin position="10"/>
        <end position="78"/>
    </location>
</feature>
<evidence type="ECO:0000256" key="1">
    <source>
        <dbReference type="ARBA" id="ARBA00002856"/>
    </source>
</evidence>
<keyword evidence="5" id="KW-0804">Transcription</keyword>
<evidence type="ECO:0000256" key="5">
    <source>
        <dbReference type="ARBA" id="ARBA00023163"/>
    </source>
</evidence>
<comment type="function">
    <text evidence="1">TetR is the repressor of the tetracycline resistance element; its N-terminal region forms a helix-turn-helix structure and binds DNA. Binding of tetracycline to TetR reduces the repressor affinity for the tetracycline resistance gene (tetA) promoter operator sites.</text>
</comment>
<dbReference type="InterPro" id="IPR000524">
    <property type="entry name" value="Tscrpt_reg_HTH_GntR"/>
</dbReference>
<dbReference type="EMBL" id="CP012333">
    <property type="protein sequence ID" value="AKU98271.1"/>
    <property type="molecule type" value="Genomic_DNA"/>
</dbReference>
<dbReference type="InterPro" id="IPR004111">
    <property type="entry name" value="Repressor_TetR_C"/>
</dbReference>
<sequence>MEGIVKHPTKITSGVIIEELRARIERGELAAGDRVPSTREIMRRWGVAMATATKVLTALAHEGLVQAVPGIGTVVAVQRRKAMAAAAPSLSTARRRPASAEPLDVERVVTTAIEIADAEGLANLSMRRIATELGVATMSLYRHVSDKDDLLLKMMDVVFREAPLPKEPIGSYRDRLEVVGRTMWTVFRRHPWLAPAMSVTRPQLVSSGMAYTEWVLGALLAQGIDPATAFTTHITLFTYVRGTAVNLEFEAEAEAATGLTGEQWMNAQEHQLRSVITNDRFPTLARMLEIQYDFDLDKIFEFGLQRLLDGLVVHFEARVPGLR</sequence>
<evidence type="ECO:0000313" key="10">
    <source>
        <dbReference type="Proteomes" id="UP000064967"/>
    </source>
</evidence>
<keyword evidence="4 6" id="KW-0238">DNA-binding</keyword>
<dbReference type="SUPFAM" id="SSF46785">
    <property type="entry name" value="Winged helix' DNA-binding domain"/>
    <property type="match status" value="1"/>
</dbReference>
<organism evidence="9 10">
    <name type="scientific">Labilithrix luteola</name>
    <dbReference type="NCBI Taxonomy" id="1391654"/>
    <lineage>
        <taxon>Bacteria</taxon>
        <taxon>Pseudomonadati</taxon>
        <taxon>Myxococcota</taxon>
        <taxon>Polyangia</taxon>
        <taxon>Polyangiales</taxon>
        <taxon>Labilitrichaceae</taxon>
        <taxon>Labilithrix</taxon>
    </lineage>
</organism>
<evidence type="ECO:0000256" key="6">
    <source>
        <dbReference type="PROSITE-ProRule" id="PRU00335"/>
    </source>
</evidence>
<dbReference type="Pfam" id="PF00440">
    <property type="entry name" value="TetR_N"/>
    <property type="match status" value="1"/>
</dbReference>
<dbReference type="InterPro" id="IPR003012">
    <property type="entry name" value="Tet_transcr_reg_TetR"/>
</dbReference>
<evidence type="ECO:0000259" key="7">
    <source>
        <dbReference type="PROSITE" id="PS50949"/>
    </source>
</evidence>
<dbReference type="InterPro" id="IPR036271">
    <property type="entry name" value="Tet_transcr_reg_TetR-rel_C_sf"/>
</dbReference>
<dbReference type="InterPro" id="IPR036390">
    <property type="entry name" value="WH_DNA-bd_sf"/>
</dbReference>
<dbReference type="PROSITE" id="PS50977">
    <property type="entry name" value="HTH_TETR_2"/>
    <property type="match status" value="1"/>
</dbReference>
<dbReference type="SUPFAM" id="SSF48498">
    <property type="entry name" value="Tetracyclin repressor-like, C-terminal domain"/>
    <property type="match status" value="1"/>
</dbReference>
<dbReference type="InterPro" id="IPR036388">
    <property type="entry name" value="WH-like_DNA-bd_sf"/>
</dbReference>
<dbReference type="Pfam" id="PF00392">
    <property type="entry name" value="GntR"/>
    <property type="match status" value="1"/>
</dbReference>
<dbReference type="PRINTS" id="PR00400">
    <property type="entry name" value="TETREPRESSOR"/>
</dbReference>
<evidence type="ECO:0000259" key="8">
    <source>
        <dbReference type="PROSITE" id="PS50977"/>
    </source>
</evidence>
<feature type="DNA-binding region" description="H-T-H motif" evidence="6">
    <location>
        <begin position="125"/>
        <end position="144"/>
    </location>
</feature>
<dbReference type="InterPro" id="IPR001647">
    <property type="entry name" value="HTH_TetR"/>
</dbReference>
<dbReference type="SUPFAM" id="SSF46689">
    <property type="entry name" value="Homeodomain-like"/>
    <property type="match status" value="1"/>
</dbReference>
<name>A0A0K1PY27_9BACT</name>
<dbReference type="AlphaFoldDB" id="A0A0K1PY27"/>
<dbReference type="GO" id="GO:0003700">
    <property type="term" value="F:DNA-binding transcription factor activity"/>
    <property type="evidence" value="ECO:0007669"/>
    <property type="project" value="InterPro"/>
</dbReference>
<dbReference type="GO" id="GO:0046677">
    <property type="term" value="P:response to antibiotic"/>
    <property type="evidence" value="ECO:0007669"/>
    <property type="project" value="InterPro"/>
</dbReference>
<dbReference type="InterPro" id="IPR009057">
    <property type="entry name" value="Homeodomain-like_sf"/>
</dbReference>
<dbReference type="STRING" id="1391654.AKJ09_04935"/>
<dbReference type="GO" id="GO:0045892">
    <property type="term" value="P:negative regulation of DNA-templated transcription"/>
    <property type="evidence" value="ECO:0007669"/>
    <property type="project" value="InterPro"/>
</dbReference>
<accession>A0A0K1PY27</accession>
<dbReference type="PATRIC" id="fig|1391654.3.peg.4998"/>
<dbReference type="Proteomes" id="UP000064967">
    <property type="component" value="Chromosome"/>
</dbReference>
<dbReference type="KEGG" id="llu:AKJ09_04935"/>
<dbReference type="PANTHER" id="PTHR30055:SF151">
    <property type="entry name" value="TRANSCRIPTIONAL REGULATORY PROTEIN"/>
    <property type="match status" value="1"/>
</dbReference>
<dbReference type="CDD" id="cd07377">
    <property type="entry name" value="WHTH_GntR"/>
    <property type="match status" value="1"/>
</dbReference>
<feature type="domain" description="HTH tetR-type" evidence="8">
    <location>
        <begin position="102"/>
        <end position="162"/>
    </location>
</feature>
<evidence type="ECO:0000256" key="4">
    <source>
        <dbReference type="ARBA" id="ARBA00023125"/>
    </source>
</evidence>
<evidence type="ECO:0000256" key="2">
    <source>
        <dbReference type="ARBA" id="ARBA00022491"/>
    </source>
</evidence>
<evidence type="ECO:0000256" key="3">
    <source>
        <dbReference type="ARBA" id="ARBA00023015"/>
    </source>
</evidence>
<dbReference type="Gene3D" id="1.10.10.60">
    <property type="entry name" value="Homeodomain-like"/>
    <property type="match status" value="1"/>
</dbReference>
<keyword evidence="10" id="KW-1185">Reference proteome</keyword>
<dbReference type="PANTHER" id="PTHR30055">
    <property type="entry name" value="HTH-TYPE TRANSCRIPTIONAL REGULATOR RUTR"/>
    <property type="match status" value="1"/>
</dbReference>
<dbReference type="InterPro" id="IPR050109">
    <property type="entry name" value="HTH-type_TetR-like_transc_reg"/>
</dbReference>
<evidence type="ECO:0000313" key="9">
    <source>
        <dbReference type="EMBL" id="AKU98271.1"/>
    </source>
</evidence>
<reference evidence="9 10" key="1">
    <citation type="submission" date="2015-08" db="EMBL/GenBank/DDBJ databases">
        <authorList>
            <person name="Babu N.S."/>
            <person name="Beckwith C.J."/>
            <person name="Beseler K.G."/>
            <person name="Brison A."/>
            <person name="Carone J.V."/>
            <person name="Caskin T.P."/>
            <person name="Diamond M."/>
            <person name="Durham M.E."/>
            <person name="Foxe J.M."/>
            <person name="Go M."/>
            <person name="Henderson B.A."/>
            <person name="Jones I.B."/>
            <person name="McGettigan J.A."/>
            <person name="Micheletti S.J."/>
            <person name="Nasrallah M.E."/>
            <person name="Ortiz D."/>
            <person name="Piller C.R."/>
            <person name="Privatt S.R."/>
            <person name="Schneider S.L."/>
            <person name="Sharp S."/>
            <person name="Smith T.C."/>
            <person name="Stanton J.D."/>
            <person name="Ullery H.E."/>
            <person name="Wilson R.J."/>
            <person name="Serrano M.G."/>
            <person name="Buck G."/>
            <person name="Lee V."/>
            <person name="Wang Y."/>
            <person name="Carvalho R."/>
            <person name="Voegtly L."/>
            <person name="Shi R."/>
            <person name="Duckworth R."/>
            <person name="Johnson A."/>
            <person name="Loviza R."/>
            <person name="Walstead R."/>
            <person name="Shah Z."/>
            <person name="Kiflezghi M."/>
            <person name="Wade K."/>
            <person name="Ball S.L."/>
            <person name="Bradley K.W."/>
            <person name="Asai D.J."/>
            <person name="Bowman C.A."/>
            <person name="Russell D.A."/>
            <person name="Pope W.H."/>
            <person name="Jacobs-Sera D."/>
            <person name="Hendrix R.W."/>
            <person name="Hatfull G.F."/>
        </authorList>
    </citation>
    <scope>NUCLEOTIDE SEQUENCE [LARGE SCALE GENOMIC DNA]</scope>
    <source>
        <strain evidence="9 10">DSM 27648</strain>
    </source>
</reference>
<dbReference type="GO" id="GO:0000976">
    <property type="term" value="F:transcription cis-regulatory region binding"/>
    <property type="evidence" value="ECO:0007669"/>
    <property type="project" value="TreeGrafter"/>
</dbReference>
<gene>
    <name evidence="9" type="ORF">AKJ09_04935</name>
</gene>
<dbReference type="Gene3D" id="1.10.10.10">
    <property type="entry name" value="Winged helix-like DNA-binding domain superfamily/Winged helix DNA-binding domain"/>
    <property type="match status" value="1"/>
</dbReference>
<keyword evidence="2" id="KW-0678">Repressor</keyword>